<dbReference type="PANTHER" id="PTHR11717:SF31">
    <property type="entry name" value="LOW MOLECULAR WEIGHT PROTEIN-TYROSINE-PHOSPHATASE ETP-RELATED"/>
    <property type="match status" value="1"/>
</dbReference>
<dbReference type="PRINTS" id="PR00719">
    <property type="entry name" value="LMWPTPASE"/>
</dbReference>
<comment type="caution">
    <text evidence="6">The sequence shown here is derived from an EMBL/GenBank/DDBJ whole genome shotgun (WGS) entry which is preliminary data.</text>
</comment>
<dbReference type="RefSeq" id="WP_064552797.1">
    <property type="nucleotide sequence ID" value="NZ_LXMA01000041.1"/>
</dbReference>
<dbReference type="Gene3D" id="3.40.50.2300">
    <property type="match status" value="1"/>
</dbReference>
<dbReference type="GO" id="GO:0004725">
    <property type="term" value="F:protein tyrosine phosphatase activity"/>
    <property type="evidence" value="ECO:0007669"/>
    <property type="project" value="InterPro"/>
</dbReference>
<comment type="similarity">
    <text evidence="1">Belongs to the low molecular weight phosphotyrosine protein phosphatase family.</text>
</comment>
<name>A0A1B7KNQ3_PARTM</name>
<feature type="active site" description="Nucleophile" evidence="4">
    <location>
        <position position="9"/>
    </location>
</feature>
<dbReference type="Pfam" id="PF01451">
    <property type="entry name" value="LMWPc"/>
    <property type="match status" value="1"/>
</dbReference>
<protein>
    <submittedName>
        <fullName evidence="6">Phosphatase</fullName>
    </submittedName>
</protein>
<evidence type="ECO:0000256" key="4">
    <source>
        <dbReference type="PIRSR" id="PIRSR617867-1"/>
    </source>
</evidence>
<evidence type="ECO:0000259" key="5">
    <source>
        <dbReference type="SMART" id="SM00226"/>
    </source>
</evidence>
<evidence type="ECO:0000256" key="3">
    <source>
        <dbReference type="ARBA" id="ARBA00022912"/>
    </source>
</evidence>
<reference evidence="7" key="1">
    <citation type="submission" date="2016-05" db="EMBL/GenBank/DDBJ databases">
        <authorList>
            <person name="Wang W."/>
            <person name="Zhu L."/>
        </authorList>
    </citation>
    <scope>NUCLEOTIDE SEQUENCE [LARGE SCALE GENOMIC DNA]</scope>
    <source>
        <strain evidence="7">W-2</strain>
    </source>
</reference>
<feature type="active site" evidence="4">
    <location>
        <position position="15"/>
    </location>
</feature>
<evidence type="ECO:0000256" key="1">
    <source>
        <dbReference type="ARBA" id="ARBA00011063"/>
    </source>
</evidence>
<gene>
    <name evidence="6" type="ORF">A7K69_12990</name>
</gene>
<evidence type="ECO:0000256" key="2">
    <source>
        <dbReference type="ARBA" id="ARBA00022801"/>
    </source>
</evidence>
<organism evidence="6 7">
    <name type="scientific">Parageobacillus thermoglucosidasius</name>
    <name type="common">Geobacillus thermoglucosidasius</name>
    <dbReference type="NCBI Taxonomy" id="1426"/>
    <lineage>
        <taxon>Bacteria</taxon>
        <taxon>Bacillati</taxon>
        <taxon>Bacillota</taxon>
        <taxon>Bacilli</taxon>
        <taxon>Bacillales</taxon>
        <taxon>Anoxybacillaceae</taxon>
        <taxon>Parageobacillus</taxon>
    </lineage>
</organism>
<proteinExistence type="inferred from homology"/>
<sequence>MSHRILFVCTGNTCRSPMAAALLNSKQLPDVEVKSAGVFAVEGSDASLHAKAVLKEKGIEAEHRSSLLKKEDVDWATHIFAMTARHKQLIIERFPDAKEKTFTLKEFVLGKRGDVSDPFGGSIETYRQTRDELEKLIDHLARKLGGEENGKDKTEISL</sequence>
<dbReference type="Proteomes" id="UP000078290">
    <property type="component" value="Unassembled WGS sequence"/>
</dbReference>
<accession>A0A1B7KNQ3</accession>
<dbReference type="SUPFAM" id="SSF52788">
    <property type="entry name" value="Phosphotyrosine protein phosphatases I"/>
    <property type="match status" value="1"/>
</dbReference>
<dbReference type="InterPro" id="IPR023485">
    <property type="entry name" value="Ptyr_pPase"/>
</dbReference>
<dbReference type="InterPro" id="IPR036196">
    <property type="entry name" value="Ptyr_pPase_sf"/>
</dbReference>
<feature type="active site" description="Proton donor" evidence="4">
    <location>
        <position position="117"/>
    </location>
</feature>
<dbReference type="OrthoDB" id="9784339at2"/>
<dbReference type="EMBL" id="LXMA01000041">
    <property type="protein sequence ID" value="OAT71713.1"/>
    <property type="molecule type" value="Genomic_DNA"/>
</dbReference>
<keyword evidence="2" id="KW-0378">Hydrolase</keyword>
<keyword evidence="3" id="KW-0904">Protein phosphatase</keyword>
<dbReference type="InterPro" id="IPR050438">
    <property type="entry name" value="LMW_PTPase"/>
</dbReference>
<feature type="domain" description="Phosphotyrosine protein phosphatase I" evidence="5">
    <location>
        <begin position="3"/>
        <end position="143"/>
    </location>
</feature>
<dbReference type="CDD" id="cd16344">
    <property type="entry name" value="LMWPAP"/>
    <property type="match status" value="1"/>
</dbReference>
<dbReference type="PANTHER" id="PTHR11717">
    <property type="entry name" value="LOW MOLECULAR WEIGHT PROTEIN TYROSINE PHOSPHATASE"/>
    <property type="match status" value="1"/>
</dbReference>
<dbReference type="AlphaFoldDB" id="A0A1B7KNQ3"/>
<evidence type="ECO:0000313" key="6">
    <source>
        <dbReference type="EMBL" id="OAT71713.1"/>
    </source>
</evidence>
<dbReference type="InterPro" id="IPR017867">
    <property type="entry name" value="Tyr_phospatase_low_mol_wt"/>
</dbReference>
<evidence type="ECO:0000313" key="7">
    <source>
        <dbReference type="Proteomes" id="UP000078290"/>
    </source>
</evidence>
<dbReference type="SMART" id="SM00226">
    <property type="entry name" value="LMWPc"/>
    <property type="match status" value="1"/>
</dbReference>